<reference evidence="10" key="1">
    <citation type="submission" date="2021-07" db="EMBL/GenBank/DDBJ databases">
        <authorList>
            <person name="Branca A.L. A."/>
        </authorList>
    </citation>
    <scope>NUCLEOTIDE SEQUENCE</scope>
</reference>
<sequence>MASVQKAGKAAANLEYNLSKCLQLLFINHIGKTAPRLIHDVQLYDAAHEPDTGRNLLSETPPIYPEGYNGPPGFISPEACRHNYVLKEDQTFTSEPEHRRRPGTSSKVSAICAKCRCHLQVVVNYTSHINTFGQKQGKHLHHLVYQSGRQKSGLALPEETPKGQVAETYHYQCSYISCSAMISLRILSPILSPEFIRLLTDKDLLRKRAEEATATYAESMEGMGDPQPINVLDNLRLYITNALRNPQRSKPISSVNKRFMHSFGVEGAACKELLEFLEFMYNKVRNNYIVFQLSTGLTWSRVADESIQDTGAWHPPKPSSNAEKPYQDTMRLFLDDLLHELLVLIHLRSVSERKGFQIPNLPSSAIPVISCALEAQDYPEAMRYKEFEMPHAPFYEDLGVMEDMSSSAVVEACDRQVLTDPGRTPMYLSALKAIGCLRGGQDKEVIDIAVQAAYEQGKYAVEDVVGAYQYFNLHYDDPNLTEDSIIGKFYAFVSSTTQDTEARQQLWRIGDSRGSSRIKAASEERVSTVEQAHIFLGVENQTPDDFVMTMYTAKVNDNPLTKELAKRAVALIAESRKSVALNHFINTGEMIAGEMDIGDAYRLLQIPDRTVDDGAIIAAYTICVDENPGDAEKYNQALTIIAKQLDSSTLRNMAGISNEPDRSMQDWPVGLQNIGNTCYLNSLLQFYFSVRPFRELVLDYERFQMDLNDEESLAKKQVGSRKVTKKEVERSQRFLNELRILFRSMITSSQISVTPGQELARLTLISPSNEAAIRRRSTITATRPEILGDINGAPILGPLGPPQTLLGGHMEPVSSSTEVDPAPIQNSTVSDDDSDETLVSDNSMNDAPGLFVDDKENNPPDLDQLSDQAEAGSPQDMNIDTEGIASANVPPALPPRNVPQADRERQLKEEVEIGAQQDVTEVINNVLFQSQCAIQPQRIGDDGEQLDQVKDLFYGRTRSYISTEKGTRSKDERWCDIKVDVAHGSRNIYDAIDGAFDIQKISVDNSVAEQFASISRLPPVLQIQVQRVQFDPVKKCSFKSTNHLGLLDTIYMDRYMDTKNPDIVDRRNQCWEWKASLKRLEARREELLRTKEGAGLDMATLFRRVKTALQDVDSIEDDTETGAGTGTGVESDGMDSVASTELLDKLECLANKAETDLQAVDQEIKDTQTMISSQFADFHQLPYRLYAVFVHHGSVSFGHYYIYIFDFDKKIWRKYNDEYVTEVQNVDEIFKNDSTNNPPTPYFLVYVNDSMKDRLANPVCRVISDDMSELPDLEQATTMEGVQPTSPAPDVNMEPPSYEEASAINGTPGTENTKSDAETTTWPRPRTATDSEQYW</sequence>
<feature type="compositionally biased region" description="Low complexity" evidence="8">
    <location>
        <begin position="799"/>
        <end position="808"/>
    </location>
</feature>
<dbReference type="InterPro" id="IPR028889">
    <property type="entry name" value="USP"/>
</dbReference>
<gene>
    <name evidence="10" type="ORF">PNAL_LOCUS867</name>
</gene>
<keyword evidence="4" id="KW-0833">Ubl conjugation pathway</keyword>
<keyword evidence="6" id="KW-0788">Thiol protease</keyword>
<dbReference type="FunFam" id="3.90.70.10:FF:000122">
    <property type="entry name" value="Ubiquitin carboxyl-terminal hydrolase 2"/>
    <property type="match status" value="1"/>
</dbReference>
<evidence type="ECO:0000256" key="5">
    <source>
        <dbReference type="ARBA" id="ARBA00022801"/>
    </source>
</evidence>
<comment type="catalytic activity">
    <reaction evidence="1">
        <text>Thiol-dependent hydrolysis of ester, thioester, amide, peptide and isopeptide bonds formed by the C-terminal Gly of ubiquitin (a 76-residue protein attached to proteins as an intracellular targeting signal).</text>
        <dbReference type="EC" id="3.4.19.12"/>
    </reaction>
</comment>
<keyword evidence="3" id="KW-0645">Protease</keyword>
<keyword evidence="5" id="KW-0378">Hydrolase</keyword>
<dbReference type="Gene3D" id="3.90.70.10">
    <property type="entry name" value="Cysteine proteinases"/>
    <property type="match status" value="2"/>
</dbReference>
<protein>
    <recommendedName>
        <fullName evidence="2">ubiquitinyl hydrolase 1</fullName>
        <ecNumber evidence="2">3.4.19.12</ecNumber>
    </recommendedName>
</protein>
<dbReference type="Pfam" id="PF13446">
    <property type="entry name" value="RPT"/>
    <property type="match status" value="3"/>
</dbReference>
<evidence type="ECO:0000313" key="10">
    <source>
        <dbReference type="EMBL" id="CAG7964666.1"/>
    </source>
</evidence>
<dbReference type="InterPro" id="IPR044635">
    <property type="entry name" value="UBP14-like"/>
</dbReference>
<dbReference type="PROSITE" id="PS00972">
    <property type="entry name" value="USP_1"/>
    <property type="match status" value="1"/>
</dbReference>
<dbReference type="InterPro" id="IPR001394">
    <property type="entry name" value="Peptidase_C19_UCH"/>
</dbReference>
<dbReference type="OrthoDB" id="2441642at2759"/>
<evidence type="ECO:0000256" key="2">
    <source>
        <dbReference type="ARBA" id="ARBA00012759"/>
    </source>
</evidence>
<dbReference type="Pfam" id="PF00443">
    <property type="entry name" value="UCH"/>
    <property type="match status" value="1"/>
</dbReference>
<dbReference type="EMBL" id="CAJVNV010000022">
    <property type="protein sequence ID" value="CAG7964666.1"/>
    <property type="molecule type" value="Genomic_DNA"/>
</dbReference>
<proteinExistence type="predicted"/>
<dbReference type="InterPro" id="IPR018200">
    <property type="entry name" value="USP_CS"/>
</dbReference>
<dbReference type="GO" id="GO:0004843">
    <property type="term" value="F:cysteine-type deubiquitinase activity"/>
    <property type="evidence" value="ECO:0007669"/>
    <property type="project" value="UniProtKB-EC"/>
</dbReference>
<comment type="caution">
    <text evidence="10">The sequence shown here is derived from an EMBL/GenBank/DDBJ whole genome shotgun (WGS) entry which is preliminary data.</text>
</comment>
<evidence type="ECO:0000256" key="7">
    <source>
        <dbReference type="SAM" id="Coils"/>
    </source>
</evidence>
<evidence type="ECO:0000256" key="1">
    <source>
        <dbReference type="ARBA" id="ARBA00000707"/>
    </source>
</evidence>
<feature type="region of interest" description="Disordered" evidence="8">
    <location>
        <begin position="799"/>
        <end position="906"/>
    </location>
</feature>
<dbReference type="GO" id="GO:0016579">
    <property type="term" value="P:protein deubiquitination"/>
    <property type="evidence" value="ECO:0007669"/>
    <property type="project" value="InterPro"/>
</dbReference>
<dbReference type="GO" id="GO:0061136">
    <property type="term" value="P:regulation of proteasomal protein catabolic process"/>
    <property type="evidence" value="ECO:0007669"/>
    <property type="project" value="TreeGrafter"/>
</dbReference>
<dbReference type="InterPro" id="IPR038765">
    <property type="entry name" value="Papain-like_cys_pep_sf"/>
</dbReference>
<dbReference type="PANTHER" id="PTHR43982:SF6">
    <property type="entry name" value="UBIQUITIN CARBOXYL-TERMINAL HYDROLASE 2-RELATED"/>
    <property type="match status" value="1"/>
</dbReference>
<feature type="coiled-coil region" evidence="7">
    <location>
        <begin position="1070"/>
        <end position="1097"/>
    </location>
</feature>
<dbReference type="InterPro" id="IPR025305">
    <property type="entry name" value="UCH_repeat_domain"/>
</dbReference>
<feature type="coiled-coil region" evidence="7">
    <location>
        <begin position="1143"/>
        <end position="1170"/>
    </location>
</feature>
<evidence type="ECO:0000256" key="3">
    <source>
        <dbReference type="ARBA" id="ARBA00022670"/>
    </source>
</evidence>
<name>A0A9W4HCC9_PENNA</name>
<evidence type="ECO:0000256" key="8">
    <source>
        <dbReference type="SAM" id="MobiDB-lite"/>
    </source>
</evidence>
<dbReference type="Proteomes" id="UP001153461">
    <property type="component" value="Unassembled WGS sequence"/>
</dbReference>
<dbReference type="SUPFAM" id="SSF54001">
    <property type="entry name" value="Cysteine proteinases"/>
    <property type="match status" value="1"/>
</dbReference>
<feature type="compositionally biased region" description="Polar residues" evidence="8">
    <location>
        <begin position="813"/>
        <end position="829"/>
    </location>
</feature>
<dbReference type="CDD" id="cd02666">
    <property type="entry name" value="Peptidase_C19J"/>
    <property type="match status" value="1"/>
</dbReference>
<dbReference type="PROSITE" id="PS50235">
    <property type="entry name" value="USP_3"/>
    <property type="match status" value="1"/>
</dbReference>
<keyword evidence="7" id="KW-0175">Coiled coil</keyword>
<feature type="region of interest" description="Disordered" evidence="8">
    <location>
        <begin position="1279"/>
        <end position="1335"/>
    </location>
</feature>
<organism evidence="10 11">
    <name type="scientific">Penicillium nalgiovense</name>
    <dbReference type="NCBI Taxonomy" id="60175"/>
    <lineage>
        <taxon>Eukaryota</taxon>
        <taxon>Fungi</taxon>
        <taxon>Dikarya</taxon>
        <taxon>Ascomycota</taxon>
        <taxon>Pezizomycotina</taxon>
        <taxon>Eurotiomycetes</taxon>
        <taxon>Eurotiomycetidae</taxon>
        <taxon>Eurotiales</taxon>
        <taxon>Aspergillaceae</taxon>
        <taxon>Penicillium</taxon>
    </lineage>
</organism>
<dbReference type="PANTHER" id="PTHR43982">
    <property type="entry name" value="UBIQUITIN CARBOXYL-TERMINAL HYDROLASE"/>
    <property type="match status" value="1"/>
</dbReference>
<dbReference type="PROSITE" id="PS00973">
    <property type="entry name" value="USP_2"/>
    <property type="match status" value="1"/>
</dbReference>
<feature type="compositionally biased region" description="Polar residues" evidence="8">
    <location>
        <begin position="1304"/>
        <end position="1335"/>
    </location>
</feature>
<dbReference type="GO" id="GO:0043161">
    <property type="term" value="P:proteasome-mediated ubiquitin-dependent protein catabolic process"/>
    <property type="evidence" value="ECO:0007669"/>
    <property type="project" value="InterPro"/>
</dbReference>
<evidence type="ECO:0000256" key="4">
    <source>
        <dbReference type="ARBA" id="ARBA00022786"/>
    </source>
</evidence>
<accession>A0A9W4HCC9</accession>
<dbReference type="GO" id="GO:0070628">
    <property type="term" value="F:proteasome binding"/>
    <property type="evidence" value="ECO:0007669"/>
    <property type="project" value="TreeGrafter"/>
</dbReference>
<evidence type="ECO:0000256" key="6">
    <source>
        <dbReference type="ARBA" id="ARBA00022807"/>
    </source>
</evidence>
<evidence type="ECO:0000259" key="9">
    <source>
        <dbReference type="PROSITE" id="PS50235"/>
    </source>
</evidence>
<evidence type="ECO:0000313" key="11">
    <source>
        <dbReference type="Proteomes" id="UP001153461"/>
    </source>
</evidence>
<feature type="domain" description="USP" evidence="9">
    <location>
        <begin position="669"/>
        <end position="1249"/>
    </location>
</feature>
<dbReference type="EC" id="3.4.19.12" evidence="2"/>